<evidence type="ECO:0000313" key="3">
    <source>
        <dbReference type="EMBL" id="MDN3723966.1"/>
    </source>
</evidence>
<organism evidence="3 4">
    <name type="scientific">Aequorivita aurantiaca</name>
    <dbReference type="NCBI Taxonomy" id="3053356"/>
    <lineage>
        <taxon>Bacteria</taxon>
        <taxon>Pseudomonadati</taxon>
        <taxon>Bacteroidota</taxon>
        <taxon>Flavobacteriia</taxon>
        <taxon>Flavobacteriales</taxon>
        <taxon>Flavobacteriaceae</taxon>
        <taxon>Aequorivita</taxon>
    </lineage>
</organism>
<dbReference type="RefSeq" id="WP_290254060.1">
    <property type="nucleotide sequence ID" value="NZ_JAUGQQ010000003.1"/>
</dbReference>
<keyword evidence="1 3" id="KW-0808">Transferase</keyword>
<dbReference type="PANTHER" id="PTHR46401">
    <property type="entry name" value="GLYCOSYLTRANSFERASE WBBK-RELATED"/>
    <property type="match status" value="1"/>
</dbReference>
<dbReference type="EMBL" id="JAUGQQ010000003">
    <property type="protein sequence ID" value="MDN3723966.1"/>
    <property type="molecule type" value="Genomic_DNA"/>
</dbReference>
<evidence type="ECO:0000256" key="1">
    <source>
        <dbReference type="ARBA" id="ARBA00022679"/>
    </source>
</evidence>
<keyword evidence="3" id="KW-0328">Glycosyltransferase</keyword>
<gene>
    <name evidence="3" type="ORF">QRD02_06195</name>
</gene>
<proteinExistence type="predicted"/>
<dbReference type="EC" id="2.4.-.-" evidence="3"/>
<accession>A0ABT8DJ36</accession>
<dbReference type="Pfam" id="PF00534">
    <property type="entry name" value="Glycos_transf_1"/>
    <property type="match status" value="1"/>
</dbReference>
<dbReference type="PANTHER" id="PTHR46401:SF2">
    <property type="entry name" value="GLYCOSYLTRANSFERASE WBBK-RELATED"/>
    <property type="match status" value="1"/>
</dbReference>
<sequence length="403" mass="46417">MVKKRIFISTYYMEIGGVERSLIGLLNSIDYQSYEVDLFLHRHSGAFMNLIPSSVNLLPENNNYATYGRPVKHLIKEGFWCIGIARTIAALRTKIFQKKNQSTDDSSSLTYSLKYTEPFLPSLKAYGVYDLAISFLMPHNIVLNKVDAKKKLAWIHTDYSKIDLNKKIELPIWRKFDYVVSISESVTKTFVSVMPELEQKIIEIENILSPEMVRKQAQEANVEKELRKEVSEIIFCSVGRLSAQKNFDQAVYICKYLVEMGLNIKWYVIGDGPEKTTIHNNIIKAEMHSHFFLLGEKVNPYPYMQACDFYIQPSKYEGKAVTVREAQILQKLVIITRFSTSASQLRENFDGIIVSMDNEKAANEISEFIFDIAKQKDLLGNMKNTDYSNQRVVEKLYALINEN</sequence>
<evidence type="ECO:0000259" key="2">
    <source>
        <dbReference type="Pfam" id="PF00534"/>
    </source>
</evidence>
<dbReference type="Proteomes" id="UP001244787">
    <property type="component" value="Unassembled WGS sequence"/>
</dbReference>
<dbReference type="SUPFAM" id="SSF53756">
    <property type="entry name" value="UDP-Glycosyltransferase/glycogen phosphorylase"/>
    <property type="match status" value="1"/>
</dbReference>
<feature type="domain" description="Glycosyl transferase family 1" evidence="2">
    <location>
        <begin position="223"/>
        <end position="369"/>
    </location>
</feature>
<protein>
    <submittedName>
        <fullName evidence="3">Glycosyltransferase</fullName>
        <ecNumber evidence="3">2.4.-.-</ecNumber>
    </submittedName>
</protein>
<comment type="caution">
    <text evidence="3">The sequence shown here is derived from an EMBL/GenBank/DDBJ whole genome shotgun (WGS) entry which is preliminary data.</text>
</comment>
<dbReference type="InterPro" id="IPR001296">
    <property type="entry name" value="Glyco_trans_1"/>
</dbReference>
<dbReference type="CDD" id="cd03811">
    <property type="entry name" value="GT4_GT28_WabH-like"/>
    <property type="match status" value="1"/>
</dbReference>
<dbReference type="GO" id="GO:0016757">
    <property type="term" value="F:glycosyltransferase activity"/>
    <property type="evidence" value="ECO:0007669"/>
    <property type="project" value="UniProtKB-KW"/>
</dbReference>
<reference evidence="3 4" key="1">
    <citation type="submission" date="2023-06" db="EMBL/GenBank/DDBJ databases">
        <authorList>
            <person name="Ye Y.-Q."/>
            <person name="Du Z.-J."/>
        </authorList>
    </citation>
    <scope>NUCLEOTIDE SEQUENCE [LARGE SCALE GENOMIC DNA]</scope>
    <source>
        <strain evidence="3 4">SDUM287046</strain>
    </source>
</reference>
<keyword evidence="4" id="KW-1185">Reference proteome</keyword>
<evidence type="ECO:0000313" key="4">
    <source>
        <dbReference type="Proteomes" id="UP001244787"/>
    </source>
</evidence>
<name>A0ABT8DJ36_9FLAO</name>
<dbReference type="Gene3D" id="3.40.50.2000">
    <property type="entry name" value="Glycogen Phosphorylase B"/>
    <property type="match status" value="2"/>
</dbReference>